<feature type="transmembrane region" description="Helical" evidence="7">
    <location>
        <begin position="253"/>
        <end position="275"/>
    </location>
</feature>
<feature type="transmembrane region" description="Helical" evidence="7">
    <location>
        <begin position="355"/>
        <end position="373"/>
    </location>
</feature>
<keyword evidence="6 7" id="KW-0472">Membrane</keyword>
<evidence type="ECO:0000256" key="6">
    <source>
        <dbReference type="ARBA" id="ARBA00023136"/>
    </source>
</evidence>
<comment type="caution">
    <text evidence="8">The sequence shown here is derived from an EMBL/GenBank/DDBJ whole genome shotgun (WGS) entry which is preliminary data.</text>
</comment>
<keyword evidence="4 7" id="KW-0812">Transmembrane</keyword>
<reference evidence="8 9" key="1">
    <citation type="journal article" date="2014" name="Genome Announc.">
        <title>Draft Genome Sequence of the Antitrypanosomally Active Sponge-Associated Bacterium Actinokineospora sp. Strain EG49.</title>
        <authorList>
            <person name="Harjes J."/>
            <person name="Ryu T."/>
            <person name="Abdelmohsen U.R."/>
            <person name="Moitinho-Silva L."/>
            <person name="Horn H."/>
            <person name="Ravasi T."/>
            <person name="Hentschel U."/>
        </authorList>
    </citation>
    <scope>NUCLEOTIDE SEQUENCE [LARGE SCALE GENOMIC DNA]</scope>
    <source>
        <strain evidence="8 9">EG49</strain>
    </source>
</reference>
<protein>
    <recommendedName>
        <fullName evidence="10">Lipopolysaccharide biosynthesis protein WzxC</fullName>
    </recommendedName>
</protein>
<feature type="transmembrane region" description="Helical" evidence="7">
    <location>
        <begin position="412"/>
        <end position="436"/>
    </location>
</feature>
<dbReference type="Proteomes" id="UP000019277">
    <property type="component" value="Unassembled WGS sequence"/>
</dbReference>
<evidence type="ECO:0000256" key="4">
    <source>
        <dbReference type="ARBA" id="ARBA00022692"/>
    </source>
</evidence>
<organism evidence="8 9">
    <name type="scientific">Actinokineospora spheciospongiae</name>
    <dbReference type="NCBI Taxonomy" id="909613"/>
    <lineage>
        <taxon>Bacteria</taxon>
        <taxon>Bacillati</taxon>
        <taxon>Actinomycetota</taxon>
        <taxon>Actinomycetes</taxon>
        <taxon>Pseudonocardiales</taxon>
        <taxon>Pseudonocardiaceae</taxon>
        <taxon>Actinokineospora</taxon>
    </lineage>
</organism>
<evidence type="ECO:0000256" key="1">
    <source>
        <dbReference type="ARBA" id="ARBA00004651"/>
    </source>
</evidence>
<accession>W7IRX5</accession>
<dbReference type="Pfam" id="PF13440">
    <property type="entry name" value="Polysacc_synt_3"/>
    <property type="match status" value="1"/>
</dbReference>
<feature type="transmembrane region" description="Helical" evidence="7">
    <location>
        <begin position="321"/>
        <end position="343"/>
    </location>
</feature>
<evidence type="ECO:0000256" key="2">
    <source>
        <dbReference type="ARBA" id="ARBA00007430"/>
    </source>
</evidence>
<evidence type="ECO:0008006" key="10">
    <source>
        <dbReference type="Google" id="ProtNLM"/>
    </source>
</evidence>
<feature type="transmembrane region" description="Helical" evidence="7">
    <location>
        <begin position="116"/>
        <end position="136"/>
    </location>
</feature>
<dbReference type="eggNOG" id="COG2244">
    <property type="taxonomic scope" value="Bacteria"/>
</dbReference>
<evidence type="ECO:0000256" key="7">
    <source>
        <dbReference type="SAM" id="Phobius"/>
    </source>
</evidence>
<dbReference type="GO" id="GO:0005886">
    <property type="term" value="C:plasma membrane"/>
    <property type="evidence" value="ECO:0007669"/>
    <property type="project" value="UniProtKB-SubCell"/>
</dbReference>
<keyword evidence="9" id="KW-1185">Reference proteome</keyword>
<sequence length="490" mass="50655">MTGVLGARAMRGSLWLGLTNVLSKGSQAVVTLALAALLTEGELGSVALTVALVNIGQVVQSMGVYDVISRTEGDPKRVAGTVLTLSVGVSAALALALALAAQPIATAVGGPEAASLVRLAAVSLPFSAIGGVQMALMHRDLDFRRRLLPDAGSAILGAVVTVLLALNGWGPQSVVIGVVATAVAQPLLGAAMGVRSVPGWDTAAARESLRWIAVVGPAAIVAILLVNLDYLAIGRVLGPDAVGLYSLAYRIAWMPYIAVAVVLGAVAFPVFTTLLRTRRRDELPTAVSRFTRAVLVLTGGLYLITALLADRVTLLGERWAPAAGVLVLLCAYGVAISILQVWYQAIKAAGHPRRYLALETAHLVAFTAGLVFATRHGMAAVALTQVVVAWALVALTWWVMVRSAVAFPLAELTRMGAGVACSGLLCAAAALVMTVVGVPQTLGGTLVEGAVLVLVYTGATLLTQRGTLSELRAVSPRPSRDTPARTGDRR</sequence>
<feature type="transmembrane region" description="Helical" evidence="7">
    <location>
        <begin position="442"/>
        <end position="462"/>
    </location>
</feature>
<dbReference type="EMBL" id="AYXG01000214">
    <property type="protein sequence ID" value="EWC59216.1"/>
    <property type="molecule type" value="Genomic_DNA"/>
</dbReference>
<keyword evidence="3" id="KW-1003">Cell membrane</keyword>
<evidence type="ECO:0000313" key="9">
    <source>
        <dbReference type="Proteomes" id="UP000019277"/>
    </source>
</evidence>
<dbReference type="AlphaFoldDB" id="W7IRX5"/>
<feature type="transmembrane region" description="Helical" evidence="7">
    <location>
        <begin position="379"/>
        <end position="400"/>
    </location>
</feature>
<dbReference type="PATRIC" id="fig|909613.9.peg.5495"/>
<evidence type="ECO:0000256" key="5">
    <source>
        <dbReference type="ARBA" id="ARBA00022989"/>
    </source>
</evidence>
<comment type="similarity">
    <text evidence="2">Belongs to the polysaccharide synthase family.</text>
</comment>
<dbReference type="PANTHER" id="PTHR30250">
    <property type="entry name" value="PST FAMILY PREDICTED COLANIC ACID TRANSPORTER"/>
    <property type="match status" value="1"/>
</dbReference>
<name>W7IRX5_9PSEU</name>
<feature type="transmembrane region" description="Helical" evidence="7">
    <location>
        <begin position="148"/>
        <end position="169"/>
    </location>
</feature>
<dbReference type="RefSeq" id="WP_052021840.1">
    <property type="nucleotide sequence ID" value="NZ_AYXG01000214.1"/>
</dbReference>
<gene>
    <name evidence="8" type="ORF">UO65_5496</name>
</gene>
<feature type="transmembrane region" description="Helical" evidence="7">
    <location>
        <begin position="287"/>
        <end position="309"/>
    </location>
</feature>
<evidence type="ECO:0000313" key="8">
    <source>
        <dbReference type="EMBL" id="EWC59216.1"/>
    </source>
</evidence>
<dbReference type="STRING" id="909613.UO65_5496"/>
<feature type="transmembrane region" description="Helical" evidence="7">
    <location>
        <begin position="80"/>
        <end position="104"/>
    </location>
</feature>
<comment type="subcellular location">
    <subcellularLocation>
        <location evidence="1">Cell membrane</location>
        <topology evidence="1">Multi-pass membrane protein</topology>
    </subcellularLocation>
</comment>
<dbReference type="InterPro" id="IPR050833">
    <property type="entry name" value="Poly_Biosynth_Transport"/>
</dbReference>
<proteinExistence type="inferred from homology"/>
<keyword evidence="5 7" id="KW-1133">Transmembrane helix</keyword>
<dbReference type="PANTHER" id="PTHR30250:SF10">
    <property type="entry name" value="LIPOPOLYSACCHARIDE BIOSYNTHESIS PROTEIN WZXC"/>
    <property type="match status" value="1"/>
</dbReference>
<evidence type="ECO:0000256" key="3">
    <source>
        <dbReference type="ARBA" id="ARBA00022475"/>
    </source>
</evidence>
<feature type="transmembrane region" description="Helical" evidence="7">
    <location>
        <begin position="209"/>
        <end position="233"/>
    </location>
</feature>
<feature type="transmembrane region" description="Helical" evidence="7">
    <location>
        <begin position="175"/>
        <end position="197"/>
    </location>
</feature>